<keyword evidence="9" id="KW-0044">Antibiotic</keyword>
<dbReference type="EMBL" id="KN122275">
    <property type="protein sequence ID" value="KFO31471.1"/>
    <property type="molecule type" value="Genomic_DNA"/>
</dbReference>
<evidence type="ECO:0000256" key="2">
    <source>
        <dbReference type="ARBA" id="ARBA00009020"/>
    </source>
</evidence>
<feature type="region of interest" description="Disordered" evidence="16">
    <location>
        <begin position="277"/>
        <end position="298"/>
    </location>
</feature>
<dbReference type="GO" id="GO:0043129">
    <property type="term" value="P:surfactant homeostasis"/>
    <property type="evidence" value="ECO:0007669"/>
    <property type="project" value="TreeGrafter"/>
</dbReference>
<keyword evidence="12" id="KW-0325">Glycoprotein</keyword>
<evidence type="ECO:0000256" key="7">
    <source>
        <dbReference type="ARBA" id="ARBA00022729"/>
    </source>
</evidence>
<organism evidence="19 20">
    <name type="scientific">Fukomys damarensis</name>
    <name type="common">Damaraland mole rat</name>
    <name type="synonym">Cryptomys damarensis</name>
    <dbReference type="NCBI Taxonomy" id="885580"/>
    <lineage>
        <taxon>Eukaryota</taxon>
        <taxon>Metazoa</taxon>
        <taxon>Chordata</taxon>
        <taxon>Craniata</taxon>
        <taxon>Vertebrata</taxon>
        <taxon>Euteleostomi</taxon>
        <taxon>Mammalia</taxon>
        <taxon>Eutheria</taxon>
        <taxon>Euarchontoglires</taxon>
        <taxon>Glires</taxon>
        <taxon>Rodentia</taxon>
        <taxon>Hystricomorpha</taxon>
        <taxon>Bathyergidae</taxon>
        <taxon>Fukomys</taxon>
    </lineage>
</organism>
<sequence length="298" mass="31123">MFQIGGLIVFCGLLAQTTAQLGGGLPLPVGQGLPLPLGQGQPLPLGQGLPLYVTPALPSKHKDPAGTLTGALTNGLLSGGLLGILENLPLLNILKPGGGTSGGLLGGLLGTLNSGISLLNIIDLKITNPQLLELGLVQSPDGHRLYVTIPLGLNLELKLPMVTSLLELSLRLNITAEVLTKRDNQGRVHLVLGDCTHSPGSLHIYLLKGIAPQPIQGLLDGLTDIFNKVLPELVQGKVCPLVNEVLSLLDITLVHDIVAISDVHQRFGVTVPNKAQREVLGKPHSQQRDAEGLGSGPQ</sequence>
<evidence type="ECO:0000256" key="10">
    <source>
        <dbReference type="ARBA" id="ARBA00023121"/>
    </source>
</evidence>
<accession>A0A091E8H8</accession>
<name>A0A091E8H8_FUKDA</name>
<keyword evidence="8" id="KW-0391">Immunity</keyword>
<dbReference type="GO" id="GO:0005615">
    <property type="term" value="C:extracellular space"/>
    <property type="evidence" value="ECO:0007669"/>
    <property type="project" value="TreeGrafter"/>
</dbReference>
<evidence type="ECO:0000256" key="15">
    <source>
        <dbReference type="ARBA" id="ARBA00045411"/>
    </source>
</evidence>
<evidence type="ECO:0000256" key="17">
    <source>
        <dbReference type="SAM" id="SignalP"/>
    </source>
</evidence>
<evidence type="ECO:0000256" key="3">
    <source>
        <dbReference type="ARBA" id="ARBA00018715"/>
    </source>
</evidence>
<gene>
    <name evidence="19" type="ORF">H920_07113</name>
</gene>
<keyword evidence="4" id="KW-0964">Secreted</keyword>
<dbReference type="STRING" id="885580.ENSFDAP00000006807"/>
<proteinExistence type="inferred from homology"/>
<comment type="function">
    <text evidence="15">Lipid-binding protein which shows high specificity for the surfactant phospholipid dipalmitoylphosphatidylcholine (DPPC). Plays a role in the innate immune responses of the upper airways. Reduces the surface tension in secretions from airway epithelia and inhibits the formation of biofilm by pathogenic Gram-negative bacteria, such as P.aeruginosa and K.pneumoniae. Negatively regulates proteolytic cleavage of SCNN1G, an event that is required for activation of the epithelial sodium channel (ENaC), and thereby contributes to airway surface liquid homeostasis and proper clearance of mucus. Plays a role in the airway inflammatory response after exposure to irritants. May attract macrophages and neutrophils.</text>
</comment>
<keyword evidence="6" id="KW-0399">Innate immunity</keyword>
<dbReference type="InterPro" id="IPR051902">
    <property type="entry name" value="BPI_fold-superfamily_member"/>
</dbReference>
<feature type="signal peptide" evidence="17">
    <location>
        <begin position="1"/>
        <end position="19"/>
    </location>
</feature>
<dbReference type="InterPro" id="IPR017942">
    <property type="entry name" value="Lipid-bd_serum_glycop_N"/>
</dbReference>
<evidence type="ECO:0000259" key="18">
    <source>
        <dbReference type="Pfam" id="PF01273"/>
    </source>
</evidence>
<keyword evidence="20" id="KW-1185">Reference proteome</keyword>
<evidence type="ECO:0000256" key="8">
    <source>
        <dbReference type="ARBA" id="ARBA00022859"/>
    </source>
</evidence>
<feature type="chain" id="PRO_5001874013" description="BPI fold-containing family A member 1" evidence="17">
    <location>
        <begin position="20"/>
        <end position="298"/>
    </location>
</feature>
<feature type="domain" description="Lipid-binding serum glycoprotein N-terminal" evidence="18">
    <location>
        <begin position="75"/>
        <end position="248"/>
    </location>
</feature>
<evidence type="ECO:0000256" key="13">
    <source>
        <dbReference type="ARBA" id="ARBA00025926"/>
    </source>
</evidence>
<evidence type="ECO:0000256" key="11">
    <source>
        <dbReference type="ARBA" id="ARBA00023157"/>
    </source>
</evidence>
<feature type="compositionally biased region" description="Basic and acidic residues" evidence="16">
    <location>
        <begin position="277"/>
        <end position="291"/>
    </location>
</feature>
<evidence type="ECO:0000256" key="4">
    <source>
        <dbReference type="ARBA" id="ARBA00022525"/>
    </source>
</evidence>
<dbReference type="GO" id="GO:0061844">
    <property type="term" value="P:antimicrobial humoral immune response mediated by antimicrobial peptide"/>
    <property type="evidence" value="ECO:0007669"/>
    <property type="project" value="TreeGrafter"/>
</dbReference>
<dbReference type="Proteomes" id="UP000028990">
    <property type="component" value="Unassembled WGS sequence"/>
</dbReference>
<evidence type="ECO:0000256" key="9">
    <source>
        <dbReference type="ARBA" id="ARBA00023022"/>
    </source>
</evidence>
<keyword evidence="10" id="KW-0446">Lipid-binding</keyword>
<dbReference type="GO" id="GO:0019731">
    <property type="term" value="P:antibacterial humoral response"/>
    <property type="evidence" value="ECO:0007669"/>
    <property type="project" value="TreeGrafter"/>
</dbReference>
<dbReference type="PANTHER" id="PTHR47015:SF1">
    <property type="entry name" value="BPI FOLD-CONTAINING FAMILY A MEMBER 1"/>
    <property type="match status" value="1"/>
</dbReference>
<dbReference type="AlphaFoldDB" id="A0A091E8H8"/>
<evidence type="ECO:0000256" key="16">
    <source>
        <dbReference type="SAM" id="MobiDB-lite"/>
    </source>
</evidence>
<dbReference type="PANTHER" id="PTHR47015">
    <property type="entry name" value="BPI FOLD-CONTAINING FAMILY A MEMBER 1"/>
    <property type="match status" value="1"/>
</dbReference>
<evidence type="ECO:0000256" key="14">
    <source>
        <dbReference type="ARBA" id="ARBA00030462"/>
    </source>
</evidence>
<comment type="subcellular location">
    <subcellularLocation>
        <location evidence="1">Secreted</location>
    </subcellularLocation>
</comment>
<evidence type="ECO:0000313" key="19">
    <source>
        <dbReference type="EMBL" id="KFO31471.1"/>
    </source>
</evidence>
<dbReference type="Gene3D" id="3.15.10.10">
    <property type="entry name" value="Bactericidal permeability-increasing protein, domain 1"/>
    <property type="match status" value="1"/>
</dbReference>
<evidence type="ECO:0000256" key="12">
    <source>
        <dbReference type="ARBA" id="ARBA00023180"/>
    </source>
</evidence>
<comment type="subunit">
    <text evidence="13">Monomer. Interacts (via N-terminus) with SCNN1B, a subunit of the heterotrimeric epithelial sodium channel (ENaC); this inhibits proteolytic activation of ENaC.</text>
</comment>
<dbReference type="SUPFAM" id="SSF55394">
    <property type="entry name" value="Bactericidal permeability-increasing protein, BPI"/>
    <property type="match status" value="1"/>
</dbReference>
<keyword evidence="11" id="KW-1015">Disulfide bond</keyword>
<dbReference type="GO" id="GO:0045087">
    <property type="term" value="P:innate immune response"/>
    <property type="evidence" value="ECO:0007669"/>
    <property type="project" value="UniProtKB-KW"/>
</dbReference>
<keyword evidence="5" id="KW-0929">Antimicrobial</keyword>
<keyword evidence="7 17" id="KW-0732">Signal</keyword>
<evidence type="ECO:0000313" key="20">
    <source>
        <dbReference type="Proteomes" id="UP000028990"/>
    </source>
</evidence>
<dbReference type="Pfam" id="PF01273">
    <property type="entry name" value="LBP_BPI_CETP"/>
    <property type="match status" value="1"/>
</dbReference>
<dbReference type="GO" id="GO:0008289">
    <property type="term" value="F:lipid binding"/>
    <property type="evidence" value="ECO:0007669"/>
    <property type="project" value="UniProtKB-KW"/>
</dbReference>
<evidence type="ECO:0000256" key="1">
    <source>
        <dbReference type="ARBA" id="ARBA00004613"/>
    </source>
</evidence>
<evidence type="ECO:0000256" key="5">
    <source>
        <dbReference type="ARBA" id="ARBA00022529"/>
    </source>
</evidence>
<dbReference type="InterPro" id="IPR017943">
    <property type="entry name" value="Bactericidal_perm-incr_a/b_dom"/>
</dbReference>
<dbReference type="GO" id="GO:1900229">
    <property type="term" value="P:negative regulation of single-species biofilm formation in or on host organism"/>
    <property type="evidence" value="ECO:0007669"/>
    <property type="project" value="TreeGrafter"/>
</dbReference>
<comment type="similarity">
    <text evidence="2">Belongs to the BPI/LBP/Plunc superfamily. Plunc family.</text>
</comment>
<reference evidence="19 20" key="1">
    <citation type="submission" date="2013-11" db="EMBL/GenBank/DDBJ databases">
        <title>The Damaraland mole rat (Fukomys damarensis) genome and evolution of African mole rats.</title>
        <authorList>
            <person name="Gladyshev V.N."/>
            <person name="Fang X."/>
        </authorList>
    </citation>
    <scope>NUCLEOTIDE SEQUENCE [LARGE SCALE GENOMIC DNA]</scope>
    <source>
        <tissue evidence="19">Liver</tissue>
    </source>
</reference>
<protein>
    <recommendedName>
        <fullName evidence="3">BPI fold-containing family A member 1</fullName>
    </recommendedName>
    <alternativeName>
        <fullName evidence="14">Palate lung and nasal epithelium clone protein</fullName>
    </alternativeName>
</protein>
<dbReference type="eggNOG" id="ENOG502SR58">
    <property type="taxonomic scope" value="Eukaryota"/>
</dbReference>
<dbReference type="GO" id="GO:0002395">
    <property type="term" value="P:immune response in nasopharyngeal-associated lymphoid tissue"/>
    <property type="evidence" value="ECO:0007669"/>
    <property type="project" value="TreeGrafter"/>
</dbReference>
<evidence type="ECO:0000256" key="6">
    <source>
        <dbReference type="ARBA" id="ARBA00022588"/>
    </source>
</evidence>